<protein>
    <submittedName>
        <fullName evidence="4">Cell filamentation protein Fic</fullName>
    </submittedName>
</protein>
<keyword evidence="5" id="KW-1185">Reference proteome</keyword>
<dbReference type="GO" id="GO:0005524">
    <property type="term" value="F:ATP binding"/>
    <property type="evidence" value="ECO:0007669"/>
    <property type="project" value="UniProtKB-KW"/>
</dbReference>
<keyword evidence="2" id="KW-0547">Nucleotide-binding</keyword>
<reference evidence="4 5" key="1">
    <citation type="submission" date="2019-01" db="EMBL/GenBank/DDBJ databases">
        <authorList>
            <person name="Chen W.-M."/>
        </authorList>
    </citation>
    <scope>NUCLEOTIDE SEQUENCE [LARGE SCALE GENOMIC DNA]</scope>
    <source>
        <strain evidence="4 5">FSY-15</strain>
    </source>
</reference>
<dbReference type="PROSITE" id="PS51459">
    <property type="entry name" value="FIDO"/>
    <property type="match status" value="1"/>
</dbReference>
<gene>
    <name evidence="4" type="ORF">EOJ36_03985</name>
</gene>
<evidence type="ECO:0000256" key="1">
    <source>
        <dbReference type="PIRSR" id="PIRSR640198-1"/>
    </source>
</evidence>
<keyword evidence="2" id="KW-0067">ATP-binding</keyword>
<evidence type="ECO:0000313" key="4">
    <source>
        <dbReference type="EMBL" id="RVU25587.1"/>
    </source>
</evidence>
<name>A0A437PTN0_9BACT</name>
<dbReference type="Pfam" id="PF02661">
    <property type="entry name" value="Fic"/>
    <property type="match status" value="1"/>
</dbReference>
<feature type="active site" evidence="1">
    <location>
        <position position="443"/>
    </location>
</feature>
<dbReference type="InterPro" id="IPR040198">
    <property type="entry name" value="Fido_containing"/>
</dbReference>
<comment type="caution">
    <text evidence="4">The sequence shown here is derived from an EMBL/GenBank/DDBJ whole genome shotgun (WGS) entry which is preliminary data.</text>
</comment>
<proteinExistence type="predicted"/>
<dbReference type="AlphaFoldDB" id="A0A437PTN0"/>
<dbReference type="RefSeq" id="WP_127802741.1">
    <property type="nucleotide sequence ID" value="NZ_SACY01000002.1"/>
</dbReference>
<evidence type="ECO:0000256" key="2">
    <source>
        <dbReference type="PIRSR" id="PIRSR640198-2"/>
    </source>
</evidence>
<dbReference type="OrthoDB" id="9814400at2"/>
<dbReference type="PANTHER" id="PTHR13504:SF38">
    <property type="entry name" value="FIDO DOMAIN-CONTAINING PROTEIN"/>
    <property type="match status" value="1"/>
</dbReference>
<feature type="binding site" evidence="2">
    <location>
        <begin position="447"/>
        <end position="454"/>
    </location>
    <ligand>
        <name>ATP</name>
        <dbReference type="ChEBI" id="CHEBI:30616"/>
    </ligand>
</feature>
<dbReference type="EMBL" id="SACY01000002">
    <property type="protein sequence ID" value="RVU25587.1"/>
    <property type="molecule type" value="Genomic_DNA"/>
</dbReference>
<dbReference type="Proteomes" id="UP000282832">
    <property type="component" value="Unassembled WGS sequence"/>
</dbReference>
<organism evidence="4 5">
    <name type="scientific">Sandaracinomonas limnophila</name>
    <dbReference type="NCBI Taxonomy" id="1862386"/>
    <lineage>
        <taxon>Bacteria</taxon>
        <taxon>Pseudomonadati</taxon>
        <taxon>Bacteroidota</taxon>
        <taxon>Cytophagia</taxon>
        <taxon>Cytophagales</taxon>
        <taxon>Flectobacillaceae</taxon>
        <taxon>Sandaracinomonas</taxon>
    </lineage>
</organism>
<sequence length="515" mass="58222">MASPSEKLAASLEVLKILQDKGKIAIKNSELTRIHRERLLKNGFIQEVYSGWYIISSPNLTYGESTSWYSSYWKFCEQYLNFLYKNQWCLSAEQSLMIHAGNWTVPKQLIIKSPKANNFKTDLPFGTSLFHMKSELPNKTRVELVDGLRVLSLASTLSTISSNTYTQNATDVRTALSLIKSSSDILAILLDEGQSTIAGRLAGAFRNNNKDKIADEIIKTMKGLGYDVRESDPFNQKLKITISSKDASPYVNRIRIMWANFREIIINHFPKAPGLPSAKENFIRTINQNYVTDAYHSLSIERYQVSPELIELVRNGSWNHKENEADRKQRDAMAAKGYWDAFQMVEKSIRKVLNGANAGEVLNDDHSDWFRALFGPSVISGILKPSDLAGYRNNQVYITNSMHVPLNKDAVRDAMPELMDLLAQESEASVRAVLGHFIFVFIHPYMDGNGRMARFIMNLMLASGGYPWTVIPVQERSKYMNSLEEASVNLNIKPFVELISHLVNETMKGTPVATI</sequence>
<evidence type="ECO:0000313" key="5">
    <source>
        <dbReference type="Proteomes" id="UP000282832"/>
    </source>
</evidence>
<accession>A0A437PTN0</accession>
<dbReference type="InterPro" id="IPR036597">
    <property type="entry name" value="Fido-like_dom_sf"/>
</dbReference>
<evidence type="ECO:0000259" key="3">
    <source>
        <dbReference type="PROSITE" id="PS51459"/>
    </source>
</evidence>
<dbReference type="SUPFAM" id="SSF140931">
    <property type="entry name" value="Fic-like"/>
    <property type="match status" value="1"/>
</dbReference>
<dbReference type="PANTHER" id="PTHR13504">
    <property type="entry name" value="FIDO DOMAIN-CONTAINING PROTEIN DDB_G0283145"/>
    <property type="match status" value="1"/>
</dbReference>
<feature type="domain" description="Fido" evidence="3">
    <location>
        <begin position="357"/>
        <end position="501"/>
    </location>
</feature>
<dbReference type="InterPro" id="IPR003812">
    <property type="entry name" value="Fido"/>
</dbReference>
<dbReference type="Gene3D" id="1.10.3290.10">
    <property type="entry name" value="Fido-like domain"/>
    <property type="match status" value="1"/>
</dbReference>